<organism evidence="1 2">
    <name type="scientific">Paramuricea clavata</name>
    <name type="common">Red gorgonian</name>
    <name type="synonym">Violescent sea-whip</name>
    <dbReference type="NCBI Taxonomy" id="317549"/>
    <lineage>
        <taxon>Eukaryota</taxon>
        <taxon>Metazoa</taxon>
        <taxon>Cnidaria</taxon>
        <taxon>Anthozoa</taxon>
        <taxon>Octocorallia</taxon>
        <taxon>Malacalcyonacea</taxon>
        <taxon>Plexauridae</taxon>
        <taxon>Paramuricea</taxon>
    </lineage>
</organism>
<comment type="caution">
    <text evidence="1">The sequence shown here is derived from an EMBL/GenBank/DDBJ whole genome shotgun (WGS) entry which is preliminary data.</text>
</comment>
<evidence type="ECO:0000313" key="2">
    <source>
        <dbReference type="Proteomes" id="UP001152795"/>
    </source>
</evidence>
<dbReference type="OrthoDB" id="19714at2759"/>
<accession>A0A7D9LN82</accession>
<gene>
    <name evidence="1" type="ORF">PACLA_8A078403</name>
</gene>
<dbReference type="Proteomes" id="UP001152795">
    <property type="component" value="Unassembled WGS sequence"/>
</dbReference>
<dbReference type="EMBL" id="CACRXK020022281">
    <property type="protein sequence ID" value="CAB4036670.1"/>
    <property type="molecule type" value="Genomic_DNA"/>
</dbReference>
<reference evidence="1" key="1">
    <citation type="submission" date="2020-04" db="EMBL/GenBank/DDBJ databases">
        <authorList>
            <person name="Alioto T."/>
            <person name="Alioto T."/>
            <person name="Gomez Garrido J."/>
        </authorList>
    </citation>
    <scope>NUCLEOTIDE SEQUENCE</scope>
    <source>
        <strain evidence="1">A484AB</strain>
    </source>
</reference>
<keyword evidence="2" id="KW-1185">Reference proteome</keyword>
<dbReference type="AlphaFoldDB" id="A0A7D9LN82"/>
<proteinExistence type="predicted"/>
<sequence length="59" mass="6609">YPLDNGEEYFTSEDDANANLTEEGQATLERLENVFQIQSQQDFVNITNQTNGTVNGHGM</sequence>
<feature type="non-terminal residue" evidence="1">
    <location>
        <position position="1"/>
    </location>
</feature>
<evidence type="ECO:0000313" key="1">
    <source>
        <dbReference type="EMBL" id="CAB4036670.1"/>
    </source>
</evidence>
<name>A0A7D9LN82_PARCT</name>
<protein>
    <submittedName>
        <fullName evidence="1">Methylosome subunit pICln-like</fullName>
    </submittedName>
</protein>